<dbReference type="Proteomes" id="UP000051048">
    <property type="component" value="Unassembled WGS sequence"/>
</dbReference>
<dbReference type="GO" id="GO:0008982">
    <property type="term" value="F:protein-N(PI)-phosphohistidine-sugar phosphotransferase activity"/>
    <property type="evidence" value="ECO:0007669"/>
    <property type="project" value="InterPro"/>
</dbReference>
<accession>A0A0R1T4C4</accession>
<gene>
    <name evidence="2" type="ORF">FC36_GL001952</name>
</gene>
<dbReference type="OrthoDB" id="5113885at2"/>
<dbReference type="GO" id="GO:0005737">
    <property type="term" value="C:cytoplasm"/>
    <property type="evidence" value="ECO:0007669"/>
    <property type="project" value="InterPro"/>
</dbReference>
<dbReference type="InterPro" id="IPR036665">
    <property type="entry name" value="PTS_IIA_glucitol/sorbitol_sf"/>
</dbReference>
<evidence type="ECO:0000256" key="1">
    <source>
        <dbReference type="PROSITE-ProRule" id="PRU00420"/>
    </source>
</evidence>
<dbReference type="PANTHER" id="PTHR40398:SF1">
    <property type="entry name" value="PTS SYSTEM GLUCITOL_SORBITOL-SPECIFIC EIIA COMPONENT"/>
    <property type="match status" value="1"/>
</dbReference>
<dbReference type="STRING" id="1423740.FC36_GL001952"/>
<proteinExistence type="predicted"/>
<dbReference type="GO" id="GO:0009401">
    <property type="term" value="P:phosphoenolpyruvate-dependent sugar phosphotransferase system"/>
    <property type="evidence" value="ECO:0007669"/>
    <property type="project" value="InterPro"/>
</dbReference>
<dbReference type="SUPFAM" id="SSF141530">
    <property type="entry name" value="PTSIIA/GutA-like"/>
    <property type="match status" value="1"/>
</dbReference>
<dbReference type="Gene3D" id="2.40.33.40">
    <property type="entry name" value="Phosphotransferase system, glucitol/sorbitol-specific IIA component"/>
    <property type="match status" value="1"/>
</dbReference>
<evidence type="ECO:0000313" key="2">
    <source>
        <dbReference type="EMBL" id="KRL76239.1"/>
    </source>
</evidence>
<organism evidence="2 3">
    <name type="scientific">Ligilactobacillus equi DSM 15833 = JCM 10991</name>
    <dbReference type="NCBI Taxonomy" id="1423740"/>
    <lineage>
        <taxon>Bacteria</taxon>
        <taxon>Bacillati</taxon>
        <taxon>Bacillota</taxon>
        <taxon>Bacilli</taxon>
        <taxon>Lactobacillales</taxon>
        <taxon>Lactobacillaceae</taxon>
        <taxon>Ligilactobacillus</taxon>
    </lineage>
</organism>
<protein>
    <submittedName>
        <fullName evidence="2">Sorbitol PTS, EIIA</fullName>
    </submittedName>
</protein>
<dbReference type="InterPro" id="IPR004716">
    <property type="entry name" value="PTS_IIA_glucitol/sorbitol-sp"/>
</dbReference>
<sequence>MSEIFKTEVVEIGADTPEFKEIAMAILFGNQAPDALRSSCFIINVEPVSAEIKKGMKVHFDDKEYTITAVGGEVQTNLTNLGHIAISFTGLTEPELPGTLYVSEGDYPEFKVGTTISITD</sequence>
<comment type="caution">
    <text evidence="2">The sequence shown here is derived from an EMBL/GenBank/DDBJ whole genome shotgun (WGS) entry which is preliminary data.</text>
</comment>
<dbReference type="Pfam" id="PF03829">
    <property type="entry name" value="PTSIIA_gutA"/>
    <property type="match status" value="1"/>
</dbReference>
<dbReference type="PROSITE" id="PS51097">
    <property type="entry name" value="PTS_EIIA_TYPE_5"/>
    <property type="match status" value="1"/>
</dbReference>
<name>A0A0R1T4C4_9LACO</name>
<dbReference type="GO" id="GO:0016301">
    <property type="term" value="F:kinase activity"/>
    <property type="evidence" value="ECO:0007669"/>
    <property type="project" value="TreeGrafter"/>
</dbReference>
<reference evidence="2 3" key="1">
    <citation type="journal article" date="2015" name="Genome Announc.">
        <title>Expanding the biotechnology potential of lactobacilli through comparative genomics of 213 strains and associated genera.</title>
        <authorList>
            <person name="Sun Z."/>
            <person name="Harris H.M."/>
            <person name="McCann A."/>
            <person name="Guo C."/>
            <person name="Argimon S."/>
            <person name="Zhang W."/>
            <person name="Yang X."/>
            <person name="Jeffery I.B."/>
            <person name="Cooney J.C."/>
            <person name="Kagawa T.F."/>
            <person name="Liu W."/>
            <person name="Song Y."/>
            <person name="Salvetti E."/>
            <person name="Wrobel A."/>
            <person name="Rasinkangas P."/>
            <person name="Parkhill J."/>
            <person name="Rea M.C."/>
            <person name="O'Sullivan O."/>
            <person name="Ritari J."/>
            <person name="Douillard F.P."/>
            <person name="Paul Ross R."/>
            <person name="Yang R."/>
            <person name="Briner A.E."/>
            <person name="Felis G.E."/>
            <person name="de Vos W.M."/>
            <person name="Barrangou R."/>
            <person name="Klaenhammer T.R."/>
            <person name="Caufield P.W."/>
            <person name="Cui Y."/>
            <person name="Zhang H."/>
            <person name="O'Toole P.W."/>
        </authorList>
    </citation>
    <scope>NUCLEOTIDE SEQUENCE [LARGE SCALE GENOMIC DNA]</scope>
    <source>
        <strain evidence="2 3">DSM 15833</strain>
    </source>
</reference>
<comment type="caution">
    <text evidence="1">Lacks conserved residue(s) required for the propagation of feature annotation.</text>
</comment>
<dbReference type="PATRIC" id="fig|1423740.3.peg.2117"/>
<dbReference type="EMBL" id="AZFH01000202">
    <property type="protein sequence ID" value="KRL76239.1"/>
    <property type="molecule type" value="Genomic_DNA"/>
</dbReference>
<dbReference type="PANTHER" id="PTHR40398">
    <property type="entry name" value="PTS SYSTEM GLUCITOL/SORBITOL-SPECIFIC EIIA COMPONENT"/>
    <property type="match status" value="1"/>
</dbReference>
<dbReference type="RefSeq" id="WP_025021142.1">
    <property type="nucleotide sequence ID" value="NZ_AZFH01000202.1"/>
</dbReference>
<evidence type="ECO:0000313" key="3">
    <source>
        <dbReference type="Proteomes" id="UP000051048"/>
    </source>
</evidence>
<dbReference type="AlphaFoldDB" id="A0A0R1T4C4"/>